<evidence type="ECO:0000256" key="1">
    <source>
        <dbReference type="SAM" id="MobiDB-lite"/>
    </source>
</evidence>
<keyword evidence="3" id="KW-1185">Reference proteome</keyword>
<gene>
    <name evidence="2" type="ORF">EJ903_00885</name>
</gene>
<name>A0A431VNL9_9PROT</name>
<feature type="region of interest" description="Disordered" evidence="1">
    <location>
        <begin position="1"/>
        <end position="54"/>
    </location>
</feature>
<dbReference type="RefSeq" id="WP_126611237.1">
    <property type="nucleotide sequence ID" value="NZ_JBHUCY010000008.1"/>
</dbReference>
<organism evidence="2 3">
    <name type="scientific">Azospirillum griseum</name>
    <dbReference type="NCBI Taxonomy" id="2496639"/>
    <lineage>
        <taxon>Bacteria</taxon>
        <taxon>Pseudomonadati</taxon>
        <taxon>Pseudomonadota</taxon>
        <taxon>Alphaproteobacteria</taxon>
        <taxon>Rhodospirillales</taxon>
        <taxon>Azospirillaceae</taxon>
        <taxon>Azospirillum</taxon>
    </lineage>
</organism>
<evidence type="ECO:0000313" key="3">
    <source>
        <dbReference type="Proteomes" id="UP000277007"/>
    </source>
</evidence>
<comment type="caution">
    <text evidence="2">The sequence shown here is derived from an EMBL/GenBank/DDBJ whole genome shotgun (WGS) entry which is preliminary data.</text>
</comment>
<dbReference type="Proteomes" id="UP000277007">
    <property type="component" value="Unassembled WGS sequence"/>
</dbReference>
<proteinExistence type="predicted"/>
<reference evidence="2 3" key="1">
    <citation type="submission" date="2018-12" db="EMBL/GenBank/DDBJ databases">
        <authorList>
            <person name="Yang Y."/>
        </authorList>
    </citation>
    <scope>NUCLEOTIDE SEQUENCE [LARGE SCALE GENOMIC DNA]</scope>
    <source>
        <strain evidence="2 3">L-25-5w-1</strain>
    </source>
</reference>
<evidence type="ECO:0000313" key="2">
    <source>
        <dbReference type="EMBL" id="RTR24362.1"/>
    </source>
</evidence>
<feature type="compositionally biased region" description="Polar residues" evidence="1">
    <location>
        <begin position="1"/>
        <end position="14"/>
    </location>
</feature>
<dbReference type="OrthoDB" id="8402090at2"/>
<dbReference type="AlphaFoldDB" id="A0A431VNL9"/>
<protein>
    <submittedName>
        <fullName evidence="2">Uncharacterized protein</fullName>
    </submittedName>
</protein>
<dbReference type="EMBL" id="RXMA01000001">
    <property type="protein sequence ID" value="RTR24362.1"/>
    <property type="molecule type" value="Genomic_DNA"/>
</dbReference>
<accession>A0A431VNL9</accession>
<feature type="compositionally biased region" description="Low complexity" evidence="1">
    <location>
        <begin position="15"/>
        <end position="48"/>
    </location>
</feature>
<sequence length="114" mass="12317">MQVSGYASYATNPYAQTRASSRTSSTAAGTTDESASGSSASKTSAADAFLAEARKTPAQRIREDWLARHKMSEDDLKTMDDKQREAVEKDIAEEIKRKLTGQDSQRGAVVNLSA</sequence>